<dbReference type="CDD" id="cd00873">
    <property type="entry name" value="KU80"/>
    <property type="match status" value="1"/>
</dbReference>
<dbReference type="PROSITE" id="PS50059">
    <property type="entry name" value="FKBP_PPIASE"/>
    <property type="match status" value="1"/>
</dbReference>
<dbReference type="Pfam" id="PF00254">
    <property type="entry name" value="FKBP_C"/>
    <property type="match status" value="1"/>
</dbReference>
<proteinExistence type="inferred from homology"/>
<feature type="compositionally biased region" description="Basic and acidic residues" evidence="13">
    <location>
        <begin position="979"/>
        <end position="996"/>
    </location>
</feature>
<dbReference type="Gene3D" id="2.40.290.10">
    <property type="match status" value="1"/>
</dbReference>
<feature type="compositionally biased region" description="Acidic residues" evidence="13">
    <location>
        <begin position="814"/>
        <end position="829"/>
    </location>
</feature>
<evidence type="ECO:0000256" key="3">
    <source>
        <dbReference type="ARBA" id="ARBA00022741"/>
    </source>
</evidence>
<dbReference type="FunFam" id="2.40.290.10:FF:000006">
    <property type="entry name" value="ATP-dependent DNA helicase 2 subunit KU80"/>
    <property type="match status" value="1"/>
</dbReference>
<accession>A0A5N6NP93</accession>
<dbReference type="Pfam" id="PF02735">
    <property type="entry name" value="Ku"/>
    <property type="match status" value="1"/>
</dbReference>
<protein>
    <recommendedName>
        <fullName evidence="12">peptidylprolyl isomerase</fullName>
        <ecNumber evidence="12">5.2.1.8</ecNumber>
    </recommendedName>
</protein>
<feature type="compositionally biased region" description="Basic residues" evidence="13">
    <location>
        <begin position="851"/>
        <end position="865"/>
    </location>
</feature>
<dbReference type="Gene3D" id="3.10.50.40">
    <property type="match status" value="1"/>
</dbReference>
<feature type="compositionally biased region" description="Acidic residues" evidence="13">
    <location>
        <begin position="869"/>
        <end position="881"/>
    </location>
</feature>
<dbReference type="EMBL" id="SZYD01000010">
    <property type="protein sequence ID" value="KAD4982565.1"/>
    <property type="molecule type" value="Genomic_DNA"/>
</dbReference>
<dbReference type="InterPro" id="IPR016194">
    <property type="entry name" value="SPOC-like_C_dom_sf"/>
</dbReference>
<dbReference type="FunFam" id="3.40.50.410:FF:000102">
    <property type="entry name" value="ATP-dependent DNA helicase 2 subunit KU80"/>
    <property type="match status" value="1"/>
</dbReference>
<evidence type="ECO:0000256" key="10">
    <source>
        <dbReference type="ARBA" id="ARBA00023204"/>
    </source>
</evidence>
<keyword evidence="11" id="KW-0539">Nucleus</keyword>
<evidence type="ECO:0000256" key="1">
    <source>
        <dbReference type="ARBA" id="ARBA00004123"/>
    </source>
</evidence>
<evidence type="ECO:0000256" key="8">
    <source>
        <dbReference type="ARBA" id="ARBA00023125"/>
    </source>
</evidence>
<evidence type="ECO:0000313" key="15">
    <source>
        <dbReference type="EMBL" id="KAD4982565.1"/>
    </source>
</evidence>
<keyword evidence="8" id="KW-0238">DNA-binding</keyword>
<feature type="region of interest" description="Disordered" evidence="13">
    <location>
        <begin position="945"/>
        <end position="1111"/>
    </location>
</feature>
<dbReference type="Gene3D" id="1.25.40.240">
    <property type="entry name" value="Ku, C-terminal domain"/>
    <property type="match status" value="1"/>
</dbReference>
<keyword evidence="6" id="KW-0347">Helicase</keyword>
<feature type="compositionally biased region" description="Basic and acidic residues" evidence="13">
    <location>
        <begin position="839"/>
        <end position="850"/>
    </location>
</feature>
<dbReference type="SUPFAM" id="SSF100939">
    <property type="entry name" value="SPOC domain-like"/>
    <property type="match status" value="1"/>
</dbReference>
<keyword evidence="10" id="KW-0234">DNA repair</keyword>
<dbReference type="InterPro" id="IPR036465">
    <property type="entry name" value="vWFA_dom_sf"/>
</dbReference>
<keyword evidence="3" id="KW-0547">Nucleotide-binding</keyword>
<evidence type="ECO:0000256" key="13">
    <source>
        <dbReference type="SAM" id="MobiDB-lite"/>
    </source>
</evidence>
<evidence type="ECO:0000256" key="7">
    <source>
        <dbReference type="ARBA" id="ARBA00022840"/>
    </source>
</evidence>
<reference evidence="15 16" key="1">
    <citation type="submission" date="2019-05" db="EMBL/GenBank/DDBJ databases">
        <title>Mikania micrantha, genome provides insights into the molecular mechanism of rapid growth.</title>
        <authorList>
            <person name="Liu B."/>
        </authorList>
    </citation>
    <scope>NUCLEOTIDE SEQUENCE [LARGE SCALE GENOMIC DNA]</scope>
    <source>
        <strain evidence="15">NLD-2019</strain>
        <tissue evidence="15">Leaf</tissue>
    </source>
</reference>
<keyword evidence="5" id="KW-0378">Hydrolase</keyword>
<keyword evidence="4" id="KW-0227">DNA damage</keyword>
<comment type="similarity">
    <text evidence="2">Belongs to the ku80 family.</text>
</comment>
<feature type="region of interest" description="Disordered" evidence="13">
    <location>
        <begin position="806"/>
        <end position="881"/>
    </location>
</feature>
<evidence type="ECO:0000256" key="6">
    <source>
        <dbReference type="ARBA" id="ARBA00022806"/>
    </source>
</evidence>
<feature type="compositionally biased region" description="Polar residues" evidence="13">
    <location>
        <begin position="1098"/>
        <end position="1111"/>
    </location>
</feature>
<feature type="domain" description="PPIase FKBP-type" evidence="14">
    <location>
        <begin position="1134"/>
        <end position="1221"/>
    </location>
</feature>
<organism evidence="15 16">
    <name type="scientific">Mikania micrantha</name>
    <name type="common">bitter vine</name>
    <dbReference type="NCBI Taxonomy" id="192012"/>
    <lineage>
        <taxon>Eukaryota</taxon>
        <taxon>Viridiplantae</taxon>
        <taxon>Streptophyta</taxon>
        <taxon>Embryophyta</taxon>
        <taxon>Tracheophyta</taxon>
        <taxon>Spermatophyta</taxon>
        <taxon>Magnoliopsida</taxon>
        <taxon>eudicotyledons</taxon>
        <taxon>Gunneridae</taxon>
        <taxon>Pentapetalae</taxon>
        <taxon>asterids</taxon>
        <taxon>campanulids</taxon>
        <taxon>Asterales</taxon>
        <taxon>Asteraceae</taxon>
        <taxon>Asteroideae</taxon>
        <taxon>Heliantheae alliance</taxon>
        <taxon>Eupatorieae</taxon>
        <taxon>Mikania</taxon>
    </lineage>
</organism>
<evidence type="ECO:0000256" key="5">
    <source>
        <dbReference type="ARBA" id="ARBA00022801"/>
    </source>
</evidence>
<dbReference type="Gene3D" id="3.40.50.410">
    <property type="entry name" value="von Willebrand factor, type A domain"/>
    <property type="match status" value="1"/>
</dbReference>
<dbReference type="GO" id="GO:0003755">
    <property type="term" value="F:peptidyl-prolyl cis-trans isomerase activity"/>
    <property type="evidence" value="ECO:0007669"/>
    <property type="project" value="UniProtKB-KW"/>
</dbReference>
<dbReference type="Gene3D" id="2.60.120.340">
    <property type="entry name" value="Nucleoplasmin core domain"/>
    <property type="match status" value="1"/>
</dbReference>
<dbReference type="SUPFAM" id="SSF53300">
    <property type="entry name" value="vWA-like"/>
    <property type="match status" value="1"/>
</dbReference>
<feature type="compositionally biased region" description="Polar residues" evidence="13">
    <location>
        <begin position="1049"/>
        <end position="1065"/>
    </location>
</feature>
<dbReference type="InterPro" id="IPR036494">
    <property type="entry name" value="Ku_C_sf"/>
</dbReference>
<dbReference type="InterPro" id="IPR006164">
    <property type="entry name" value="DNA_bd_Ku70/Ku80"/>
</dbReference>
<feature type="compositionally biased region" description="Basic residues" evidence="13">
    <location>
        <begin position="969"/>
        <end position="978"/>
    </location>
</feature>
<dbReference type="FunFam" id="1.10.1600.10:FF:000002">
    <property type="entry name" value="X-ray repair cross-complementing protein 5"/>
    <property type="match status" value="1"/>
</dbReference>
<dbReference type="GO" id="GO:0003684">
    <property type="term" value="F:damaged DNA binding"/>
    <property type="evidence" value="ECO:0007669"/>
    <property type="project" value="InterPro"/>
</dbReference>
<dbReference type="Pfam" id="PF03730">
    <property type="entry name" value="Ku_C"/>
    <property type="match status" value="1"/>
</dbReference>
<dbReference type="GO" id="GO:0006303">
    <property type="term" value="P:double-strand break repair via nonhomologous end joining"/>
    <property type="evidence" value="ECO:0007669"/>
    <property type="project" value="InterPro"/>
</dbReference>
<dbReference type="InterPro" id="IPR005161">
    <property type="entry name" value="Ku_N"/>
</dbReference>
<dbReference type="Gene3D" id="1.10.1600.10">
    <property type="match status" value="1"/>
</dbReference>
<dbReference type="InterPro" id="IPR046357">
    <property type="entry name" value="PPIase_dom_sf"/>
</dbReference>
<dbReference type="GO" id="GO:0016787">
    <property type="term" value="F:hydrolase activity"/>
    <property type="evidence" value="ECO:0007669"/>
    <property type="project" value="UniProtKB-KW"/>
</dbReference>
<dbReference type="EC" id="5.2.1.8" evidence="12"/>
<sequence length="1221" mass="137790">MSRNKEGLVLLIDVSPSMHSVLPEIQKVCSLLIQKKLVYNKYDEVGVVVFGTKDTKNDLTKEVGGYEHVTVLQLIKVVDGDLVDVVRQLPRGTVPGDFMDAVVVGMDLLIKKFQDTIKGKKRICLITNAMYPIKDPYEGTKEDQVYTLAEQMALNGMKIDCIIYREHQKQDPLKNNIIEENDMLLSIFSKKTKAKALHVESSTSLLGALRTRNVTPVTTYRGDLEISSTFKIKVWVYKKTSEERFPTLKKYSDKAPSTDKFATHEIKLDYEYKSVQDPSKVVPPEQRIKGYRYGPQVIPISSDELEAVKFKPEKSVKLLGFTNASNIMRHHYMKDVNFFIADPSNKKATIAVSALARAMKEMNKVAILRCVWRQGQANVVIGVLTPNVSDKDNIADSFYFNVLPFAEDVREFQFPSFDSLPASLQPNADQQEAADKLVMMLDLAPAGKEESLRPEFTPNPVLERFYNHLELKSRHPDAAVPPLDESLKRIIEPDLEVISKNKLVIDEFRRHFELKENPKLKKSTRRLLRDKPTGSYENQSTDLIASTSEVKIETLGDLTAVSDFEAMLSRRDSPEWVNKAIYGMKNKILDLVENSFEGDNYPKALECLIALRRGCVIEQEPKQFNNFLSHVYRFCQESNLSSFCEFLASKDVTFITKTEAEDSDIEEQDARSLFVKREPHSNGSVYFVYNTLGIEVKPGKPYTHSSKNGSGRLRISQATLAIGTATLKSLVQCNVGDKRPVLLCALLPNKTESLQLDLEFDEAEDVIFSVVGPRGVYLTGYYVGHNRHSHMQDESESFGEDIANSETHESNHTDEDEYEDSFINDDEPEPLTPSPVSSNREEGEERDFSKKRNGNGRHKRLKKKYQSIESDDEMSVPEIDDEDDFRISSICRNNQSQDLGEKMNKETLSEVDIYTTDNRDKCKSDAVISQVLDSKDKADACFVDEKTEGKEDQINPSMLSLTEVVPERKSKRNKKKKESSKEEKATDELPAKDDQKPTVTGELLTSAEVDSEKNSTPKKKRKGHSDVNVDGTDNNLLEGNKLDDEQQTGDKSSGVDYNQLANGNQSDEKKIKKRRRKVRKTQELDENTNIDTEKENNKQSSTEPESCNRKTLSNGLVIEDLVTGNSKGKVAAAGRKVKVQYIVKLKDSDHVISSNGNTPHKFRLGDKEVIEGLNVGLEGMRVGDRRRLTIPPSMSLGYKGDGENVPPNSWLVYDVEVTSIH</sequence>
<dbReference type="PANTHER" id="PTHR12604:SF4">
    <property type="entry name" value="X-RAY REPAIR CROSS-COMPLEMENTING PROTEIN 5"/>
    <property type="match status" value="1"/>
</dbReference>
<dbReference type="GO" id="GO:0000723">
    <property type="term" value="P:telomere maintenance"/>
    <property type="evidence" value="ECO:0007669"/>
    <property type="project" value="InterPro"/>
</dbReference>
<dbReference type="Pfam" id="PF08785">
    <property type="entry name" value="Ku_PK_bind"/>
    <property type="match status" value="1"/>
</dbReference>
<dbReference type="SUPFAM" id="SSF101420">
    <property type="entry name" value="C-terminal domain of Ku80"/>
    <property type="match status" value="1"/>
</dbReference>
<evidence type="ECO:0000256" key="11">
    <source>
        <dbReference type="ARBA" id="ARBA00023242"/>
    </source>
</evidence>
<dbReference type="Pfam" id="PF03731">
    <property type="entry name" value="Ku_N"/>
    <property type="match status" value="1"/>
</dbReference>
<dbReference type="AlphaFoldDB" id="A0A5N6NP93"/>
<dbReference type="SUPFAM" id="SSF54534">
    <property type="entry name" value="FKBP-like"/>
    <property type="match status" value="1"/>
</dbReference>
<dbReference type="Proteomes" id="UP000326396">
    <property type="component" value="Linkage Group LG18"/>
</dbReference>
<dbReference type="Pfam" id="PF17800">
    <property type="entry name" value="NPL"/>
    <property type="match status" value="1"/>
</dbReference>
<keyword evidence="16" id="KW-1185">Reference proteome</keyword>
<dbReference type="InterPro" id="IPR024193">
    <property type="entry name" value="Ku80"/>
</dbReference>
<evidence type="ECO:0000259" key="14">
    <source>
        <dbReference type="PROSITE" id="PS50059"/>
    </source>
</evidence>
<dbReference type="SMART" id="SM00559">
    <property type="entry name" value="Ku78"/>
    <property type="match status" value="1"/>
</dbReference>
<evidence type="ECO:0000256" key="4">
    <source>
        <dbReference type="ARBA" id="ARBA00022763"/>
    </source>
</evidence>
<dbReference type="PANTHER" id="PTHR12604">
    <property type="entry name" value="KU AUTOANTIGEN DNA HELICASE"/>
    <property type="match status" value="1"/>
</dbReference>
<keyword evidence="12" id="KW-0413">Isomerase</keyword>
<evidence type="ECO:0000256" key="2">
    <source>
        <dbReference type="ARBA" id="ARBA00007726"/>
    </source>
</evidence>
<comment type="caution">
    <text evidence="15">The sequence shown here is derived from an EMBL/GenBank/DDBJ whole genome shotgun (WGS) entry which is preliminary data.</text>
</comment>
<dbReference type="GO" id="GO:0043564">
    <property type="term" value="C:Ku70:Ku80 complex"/>
    <property type="evidence" value="ECO:0007669"/>
    <property type="project" value="InterPro"/>
</dbReference>
<dbReference type="InterPro" id="IPR041232">
    <property type="entry name" value="NPL"/>
</dbReference>
<dbReference type="GO" id="GO:0042162">
    <property type="term" value="F:telomeric DNA binding"/>
    <property type="evidence" value="ECO:0007669"/>
    <property type="project" value="InterPro"/>
</dbReference>
<evidence type="ECO:0000256" key="12">
    <source>
        <dbReference type="PROSITE-ProRule" id="PRU00277"/>
    </source>
</evidence>
<evidence type="ECO:0000256" key="9">
    <source>
        <dbReference type="ARBA" id="ARBA00023172"/>
    </source>
</evidence>
<keyword evidence="7" id="KW-0067">ATP-binding</keyword>
<dbReference type="GO" id="GO:0003690">
    <property type="term" value="F:double-stranded DNA binding"/>
    <property type="evidence" value="ECO:0007669"/>
    <property type="project" value="TreeGrafter"/>
</dbReference>
<keyword evidence="9" id="KW-0233">DNA recombination</keyword>
<dbReference type="InterPro" id="IPR005160">
    <property type="entry name" value="Ku_C"/>
</dbReference>
<gene>
    <name evidence="15" type="ORF">E3N88_19236</name>
</gene>
<dbReference type="GO" id="GO:0003678">
    <property type="term" value="F:DNA helicase activity"/>
    <property type="evidence" value="ECO:0007669"/>
    <property type="project" value="InterPro"/>
</dbReference>
<evidence type="ECO:0000313" key="16">
    <source>
        <dbReference type="Proteomes" id="UP000326396"/>
    </source>
</evidence>
<keyword evidence="12" id="KW-0697">Rotamase</keyword>
<dbReference type="InterPro" id="IPR001179">
    <property type="entry name" value="PPIase_FKBP_dom"/>
</dbReference>
<dbReference type="GO" id="GO:0005524">
    <property type="term" value="F:ATP binding"/>
    <property type="evidence" value="ECO:0007669"/>
    <property type="project" value="UniProtKB-KW"/>
</dbReference>
<comment type="subcellular location">
    <subcellularLocation>
        <location evidence="1">Nucleus</location>
    </subcellularLocation>
</comment>
<comment type="catalytic activity">
    <reaction evidence="12">
        <text>[protein]-peptidylproline (omega=180) = [protein]-peptidylproline (omega=0)</text>
        <dbReference type="Rhea" id="RHEA:16237"/>
        <dbReference type="Rhea" id="RHEA-COMP:10747"/>
        <dbReference type="Rhea" id="RHEA-COMP:10748"/>
        <dbReference type="ChEBI" id="CHEBI:83833"/>
        <dbReference type="ChEBI" id="CHEBI:83834"/>
        <dbReference type="EC" id="5.2.1.8"/>
    </reaction>
</comment>
<dbReference type="InterPro" id="IPR014893">
    <property type="entry name" value="Ku_PK_bind"/>
</dbReference>
<dbReference type="OrthoDB" id="30826at2759"/>
<name>A0A5N6NP93_9ASTR</name>
<dbReference type="GO" id="GO:0006310">
    <property type="term" value="P:DNA recombination"/>
    <property type="evidence" value="ECO:0007669"/>
    <property type="project" value="UniProtKB-KW"/>
</dbReference>